<dbReference type="STRING" id="1069534.LRC_16720"/>
<dbReference type="KEGG" id="lrm:LRC_16720"/>
<organism evidence="1 2">
    <name type="scientific">Ligilactobacillus ruminis (strain ATCC 27782 / RF3)</name>
    <name type="common">Lactobacillus ruminis</name>
    <dbReference type="NCBI Taxonomy" id="1069534"/>
    <lineage>
        <taxon>Bacteria</taxon>
        <taxon>Bacillati</taxon>
        <taxon>Bacillota</taxon>
        <taxon>Bacilli</taxon>
        <taxon>Lactobacillales</taxon>
        <taxon>Lactobacillaceae</taxon>
        <taxon>Ligilactobacillus</taxon>
    </lineage>
</organism>
<dbReference type="EMBL" id="CP003032">
    <property type="protein sequence ID" value="AEN78914.1"/>
    <property type="molecule type" value="Genomic_DNA"/>
</dbReference>
<gene>
    <name evidence="1" type="ordered locus">LRC_16720</name>
</gene>
<keyword evidence="2" id="KW-1185">Reference proteome</keyword>
<protein>
    <submittedName>
        <fullName evidence="1">Uncharacterized protein</fullName>
    </submittedName>
</protein>
<evidence type="ECO:0000313" key="2">
    <source>
        <dbReference type="Proteomes" id="UP000001279"/>
    </source>
</evidence>
<reference evidence="1 2" key="1">
    <citation type="journal article" date="2011" name="Microb. Cell Fact.">
        <title>Genome sequences and comparative genomics of two Lactobacillus ruminis strains from the bovine and human intestinal tracts.</title>
        <authorList>
            <person name="Forde B.M."/>
            <person name="Neville B.A."/>
            <person name="O'Donnell M.M."/>
            <person name="Riboulet-Bisson E."/>
            <person name="Claesson M.J."/>
            <person name="Coghlan A."/>
            <person name="Ross R.P."/>
            <person name="O'Toole P.W."/>
        </authorList>
    </citation>
    <scope>NUCLEOTIDE SEQUENCE [LARGE SCALE GENOMIC DNA]</scope>
    <source>
        <strain evidence="2">ATCC 27782 / RF3</strain>
    </source>
</reference>
<name>G2SRW6_LIGR2</name>
<dbReference type="AlphaFoldDB" id="G2SRW6"/>
<proteinExistence type="predicted"/>
<evidence type="ECO:0000313" key="1">
    <source>
        <dbReference type="EMBL" id="AEN78914.1"/>
    </source>
</evidence>
<accession>G2SRW6</accession>
<sequence length="33" mass="3949">MEFFCIVKMFDVSNILIIYDDKVSKKTLSLIFF</sequence>
<dbReference type="HOGENOM" id="CLU_3382497_0_0_9"/>
<dbReference type="Proteomes" id="UP000001279">
    <property type="component" value="Chromosome"/>
</dbReference>